<accession>A0AAW1TRI5</accession>
<name>A0AAW1TRI5_9CUCU</name>
<evidence type="ECO:0000313" key="2">
    <source>
        <dbReference type="EMBL" id="KAK9874136.1"/>
    </source>
</evidence>
<feature type="region of interest" description="Disordered" evidence="1">
    <location>
        <begin position="59"/>
        <end position="78"/>
    </location>
</feature>
<dbReference type="EMBL" id="JARQZJ010000031">
    <property type="protein sequence ID" value="KAK9874136.1"/>
    <property type="molecule type" value="Genomic_DNA"/>
</dbReference>
<gene>
    <name evidence="2" type="ORF">WA026_002491</name>
</gene>
<reference evidence="2 3" key="1">
    <citation type="submission" date="2023-03" db="EMBL/GenBank/DDBJ databases">
        <title>Genome insight into feeding habits of ladybird beetles.</title>
        <authorList>
            <person name="Li H.-S."/>
            <person name="Huang Y.-H."/>
            <person name="Pang H."/>
        </authorList>
    </citation>
    <scope>NUCLEOTIDE SEQUENCE [LARGE SCALE GENOMIC DNA]</scope>
    <source>
        <strain evidence="2">SYSU_2023b</strain>
        <tissue evidence="2">Whole body</tissue>
    </source>
</reference>
<evidence type="ECO:0000256" key="1">
    <source>
        <dbReference type="SAM" id="MobiDB-lite"/>
    </source>
</evidence>
<evidence type="ECO:0000313" key="3">
    <source>
        <dbReference type="Proteomes" id="UP001431783"/>
    </source>
</evidence>
<comment type="caution">
    <text evidence="2">The sequence shown here is derived from an EMBL/GenBank/DDBJ whole genome shotgun (WGS) entry which is preliminary data.</text>
</comment>
<proteinExistence type="predicted"/>
<organism evidence="2 3">
    <name type="scientific">Henosepilachna vigintioctopunctata</name>
    <dbReference type="NCBI Taxonomy" id="420089"/>
    <lineage>
        <taxon>Eukaryota</taxon>
        <taxon>Metazoa</taxon>
        <taxon>Ecdysozoa</taxon>
        <taxon>Arthropoda</taxon>
        <taxon>Hexapoda</taxon>
        <taxon>Insecta</taxon>
        <taxon>Pterygota</taxon>
        <taxon>Neoptera</taxon>
        <taxon>Endopterygota</taxon>
        <taxon>Coleoptera</taxon>
        <taxon>Polyphaga</taxon>
        <taxon>Cucujiformia</taxon>
        <taxon>Coccinelloidea</taxon>
        <taxon>Coccinellidae</taxon>
        <taxon>Epilachninae</taxon>
        <taxon>Epilachnini</taxon>
        <taxon>Henosepilachna</taxon>
    </lineage>
</organism>
<protein>
    <submittedName>
        <fullName evidence="2">Uncharacterized protein</fullName>
    </submittedName>
</protein>
<sequence length="78" mass="8931">MAMTNAWHLHKYREGFPIYPYEIDSFTFNKLLLPLSPQISQPKGMPAYPAPKLTAVETATERSVERAPNKTIEPNKEQ</sequence>
<keyword evidence="3" id="KW-1185">Reference proteome</keyword>
<dbReference type="Proteomes" id="UP001431783">
    <property type="component" value="Unassembled WGS sequence"/>
</dbReference>
<dbReference type="AlphaFoldDB" id="A0AAW1TRI5"/>